<keyword evidence="11" id="KW-1185">Reference proteome</keyword>
<feature type="binding site" evidence="9">
    <location>
        <position position="80"/>
    </location>
    <ligand>
        <name>S-adenosyl-L-methionine</name>
        <dbReference type="ChEBI" id="CHEBI:59789"/>
    </ligand>
</feature>
<comment type="pathway">
    <text evidence="9">tRNA modification; N(7)-methylguanine-tRNA biosynthesis.</text>
</comment>
<evidence type="ECO:0000256" key="4">
    <source>
        <dbReference type="ARBA" id="ARBA00022679"/>
    </source>
</evidence>
<dbReference type="Proteomes" id="UP001055712">
    <property type="component" value="Unassembled WGS sequence"/>
</dbReference>
<feature type="binding site" evidence="9">
    <location>
        <begin position="136"/>
        <end position="137"/>
    </location>
    <ligand>
        <name>S-adenosyl-L-methionine</name>
        <dbReference type="ChEBI" id="CHEBI:59789"/>
    </ligand>
</feature>
<dbReference type="CDD" id="cd02440">
    <property type="entry name" value="AdoMet_MTases"/>
    <property type="match status" value="1"/>
</dbReference>
<comment type="similarity">
    <text evidence="9">Belongs to the class I-like SAM-binding methyltransferase superfamily. TrmB family.</text>
</comment>
<dbReference type="GO" id="GO:0008176">
    <property type="term" value="F:tRNA (guanine(46)-N7)-methyltransferase activity"/>
    <property type="evidence" value="ECO:0007669"/>
    <property type="project" value="UniProtKB-UniRule"/>
</dbReference>
<gene>
    <name evidence="10" type="ORF">D9Q98_007728</name>
</gene>
<feature type="binding site" evidence="9">
    <location>
        <begin position="103"/>
        <end position="104"/>
    </location>
    <ligand>
        <name>S-adenosyl-L-methionine</name>
        <dbReference type="ChEBI" id="CHEBI:59789"/>
    </ligand>
</feature>
<dbReference type="Pfam" id="PF02390">
    <property type="entry name" value="Methyltransf_4"/>
    <property type="match status" value="1"/>
</dbReference>
<evidence type="ECO:0000256" key="5">
    <source>
        <dbReference type="ARBA" id="ARBA00022691"/>
    </source>
</evidence>
<dbReference type="Gene3D" id="3.40.50.150">
    <property type="entry name" value="Vaccinia Virus protein VP39"/>
    <property type="match status" value="1"/>
</dbReference>
<reference evidence="10" key="1">
    <citation type="journal article" date="2019" name="Plant J.">
        <title>Chlorella vulgaris genome assembly and annotation reveals the molecular basis for metabolic acclimation to high light conditions.</title>
        <authorList>
            <person name="Cecchin M."/>
            <person name="Marcolungo L."/>
            <person name="Rossato M."/>
            <person name="Girolomoni L."/>
            <person name="Cosentino E."/>
            <person name="Cuine S."/>
            <person name="Li-Beisson Y."/>
            <person name="Delledonne M."/>
            <person name="Ballottari M."/>
        </authorList>
    </citation>
    <scope>NUCLEOTIDE SEQUENCE</scope>
    <source>
        <strain evidence="10">211/11P</strain>
    </source>
</reference>
<name>A0A9D4THG0_CHLVU</name>
<evidence type="ECO:0000256" key="3">
    <source>
        <dbReference type="ARBA" id="ARBA00022603"/>
    </source>
</evidence>
<dbReference type="HAMAP" id="MF_03055">
    <property type="entry name" value="tRNA_methyltr_TrmB_euk"/>
    <property type="match status" value="1"/>
</dbReference>
<keyword evidence="2 9" id="KW-0820">tRNA-binding</keyword>
<evidence type="ECO:0000256" key="7">
    <source>
        <dbReference type="ARBA" id="ARBA00022884"/>
    </source>
</evidence>
<feature type="binding site" evidence="9">
    <location>
        <position position="156"/>
    </location>
    <ligand>
        <name>S-adenosyl-L-methionine</name>
        <dbReference type="ChEBI" id="CHEBI:59789"/>
    </ligand>
</feature>
<keyword evidence="8 9" id="KW-0539">Nucleus</keyword>
<sequence>MATKRERDEEGAAQEAEEVVKLPRKQFFRMRAHSNPLNDACFPVPLNPDSYDWASHFPELYAAAAAEGRPPPLVDFADVGCGFGGLTVRLAEAYPDKLVLGMEIRDKVTEYVRERVVALRKQHPGKYRNCSAARTNAMKFITNYFKKGQLSKLFFLFADPHFKTSKHRRRIIQRTLLAEYAYLLKPGGLLYTITDVEDLGNWQRDRLEAHPMFERVSDEELEGDAAAQLLLEGTEEGQKVARNSGKTWRHVYRRILGPSEQAAAATQQQQAGGS</sequence>
<dbReference type="InterPro" id="IPR003358">
    <property type="entry name" value="tRNA_(Gua-N-7)_MeTrfase_Trmb"/>
</dbReference>
<evidence type="ECO:0000256" key="2">
    <source>
        <dbReference type="ARBA" id="ARBA00022555"/>
    </source>
</evidence>
<keyword evidence="3 9" id="KW-0489">Methyltransferase</keyword>
<dbReference type="GO" id="GO:0043527">
    <property type="term" value="C:tRNA methyltransferase complex"/>
    <property type="evidence" value="ECO:0007669"/>
    <property type="project" value="TreeGrafter"/>
</dbReference>
<keyword evidence="6 9" id="KW-0819">tRNA processing</keyword>
<dbReference type="NCBIfam" id="TIGR00091">
    <property type="entry name" value="tRNA (guanosine(46)-N7)-methyltransferase TrmB"/>
    <property type="match status" value="1"/>
</dbReference>
<dbReference type="SUPFAM" id="SSF53335">
    <property type="entry name" value="S-adenosyl-L-methionine-dependent methyltransferases"/>
    <property type="match status" value="1"/>
</dbReference>
<feature type="binding site" evidence="9">
    <location>
        <begin position="234"/>
        <end position="236"/>
    </location>
    <ligand>
        <name>S-adenosyl-L-methionine</name>
        <dbReference type="ChEBI" id="CHEBI:59789"/>
    </ligand>
</feature>
<dbReference type="InterPro" id="IPR029063">
    <property type="entry name" value="SAM-dependent_MTases_sf"/>
</dbReference>
<dbReference type="InterPro" id="IPR025763">
    <property type="entry name" value="Trm8_euk"/>
</dbReference>
<evidence type="ECO:0000256" key="6">
    <source>
        <dbReference type="ARBA" id="ARBA00022694"/>
    </source>
</evidence>
<evidence type="ECO:0000256" key="1">
    <source>
        <dbReference type="ARBA" id="ARBA00000142"/>
    </source>
</evidence>
<keyword evidence="5 9" id="KW-0949">S-adenosyl-L-methionine</keyword>
<dbReference type="AlphaFoldDB" id="A0A9D4THG0"/>
<reference evidence="10" key="2">
    <citation type="submission" date="2020-11" db="EMBL/GenBank/DDBJ databases">
        <authorList>
            <person name="Cecchin M."/>
            <person name="Marcolungo L."/>
            <person name="Rossato M."/>
            <person name="Girolomoni L."/>
            <person name="Cosentino E."/>
            <person name="Cuine S."/>
            <person name="Li-Beisson Y."/>
            <person name="Delledonne M."/>
            <person name="Ballottari M."/>
        </authorList>
    </citation>
    <scope>NUCLEOTIDE SEQUENCE</scope>
    <source>
        <strain evidence="10">211/11P</strain>
        <tissue evidence="10">Whole cell</tissue>
    </source>
</reference>
<comment type="catalytic activity">
    <reaction evidence="1 9">
        <text>guanosine(46) in tRNA + S-adenosyl-L-methionine = N(7)-methylguanosine(46) in tRNA + S-adenosyl-L-homocysteine</text>
        <dbReference type="Rhea" id="RHEA:42708"/>
        <dbReference type="Rhea" id="RHEA-COMP:10188"/>
        <dbReference type="Rhea" id="RHEA-COMP:10189"/>
        <dbReference type="ChEBI" id="CHEBI:57856"/>
        <dbReference type="ChEBI" id="CHEBI:59789"/>
        <dbReference type="ChEBI" id="CHEBI:74269"/>
        <dbReference type="ChEBI" id="CHEBI:74480"/>
        <dbReference type="EC" id="2.1.1.33"/>
    </reaction>
</comment>
<organism evidence="10 11">
    <name type="scientific">Chlorella vulgaris</name>
    <name type="common">Green alga</name>
    <dbReference type="NCBI Taxonomy" id="3077"/>
    <lineage>
        <taxon>Eukaryota</taxon>
        <taxon>Viridiplantae</taxon>
        <taxon>Chlorophyta</taxon>
        <taxon>core chlorophytes</taxon>
        <taxon>Trebouxiophyceae</taxon>
        <taxon>Chlorellales</taxon>
        <taxon>Chlorellaceae</taxon>
        <taxon>Chlorella clade</taxon>
        <taxon>Chlorella</taxon>
    </lineage>
</organism>
<keyword evidence="7 9" id="KW-0694">RNA-binding</keyword>
<comment type="function">
    <text evidence="9">Catalyzes the formation of N(7)-methylguanine at position 46 (m7G46) in tRNA.</text>
</comment>
<dbReference type="EC" id="2.1.1.33" evidence="9"/>
<evidence type="ECO:0000256" key="8">
    <source>
        <dbReference type="ARBA" id="ARBA00023242"/>
    </source>
</evidence>
<dbReference type="GO" id="GO:0000049">
    <property type="term" value="F:tRNA binding"/>
    <property type="evidence" value="ECO:0007669"/>
    <property type="project" value="UniProtKB-UniRule"/>
</dbReference>
<comment type="caution">
    <text evidence="10">The sequence shown here is derived from an EMBL/GenBank/DDBJ whole genome shotgun (WGS) entry which is preliminary data.</text>
</comment>
<evidence type="ECO:0000313" key="11">
    <source>
        <dbReference type="Proteomes" id="UP001055712"/>
    </source>
</evidence>
<feature type="active site" evidence="9">
    <location>
        <position position="159"/>
    </location>
</feature>
<dbReference type="EMBL" id="SIDB01000011">
    <property type="protein sequence ID" value="KAI3425753.1"/>
    <property type="molecule type" value="Genomic_DNA"/>
</dbReference>
<dbReference type="OrthoDB" id="47276at2759"/>
<evidence type="ECO:0000313" key="10">
    <source>
        <dbReference type="EMBL" id="KAI3425753.1"/>
    </source>
</evidence>
<dbReference type="PANTHER" id="PTHR23417:SF16">
    <property type="entry name" value="TRNA (GUANINE-N(7)-)-METHYLTRANSFERASE"/>
    <property type="match status" value="1"/>
</dbReference>
<dbReference type="PANTHER" id="PTHR23417">
    <property type="entry name" value="3-DEOXY-D-MANNO-OCTULOSONIC-ACID TRANSFERASE/TRNA GUANINE-N 7 - -METHYLTRANSFERASE"/>
    <property type="match status" value="1"/>
</dbReference>
<accession>A0A9D4THG0</accession>
<dbReference type="GO" id="GO:0005634">
    <property type="term" value="C:nucleus"/>
    <property type="evidence" value="ECO:0007669"/>
    <property type="project" value="UniProtKB-SubCell"/>
</dbReference>
<evidence type="ECO:0000256" key="9">
    <source>
        <dbReference type="HAMAP-Rule" id="MF_03055"/>
    </source>
</evidence>
<keyword evidence="4 9" id="KW-0808">Transferase</keyword>
<proteinExistence type="inferred from homology"/>
<comment type="subcellular location">
    <subcellularLocation>
        <location evidence="9">Nucleus</location>
    </subcellularLocation>
</comment>
<dbReference type="PROSITE" id="PS51625">
    <property type="entry name" value="SAM_MT_TRMB"/>
    <property type="match status" value="1"/>
</dbReference>
<protein>
    <recommendedName>
        <fullName evidence="9">tRNA (guanine-N(7)-)-methyltransferase</fullName>
        <ecNumber evidence="9">2.1.1.33</ecNumber>
    </recommendedName>
    <alternativeName>
        <fullName evidence="9">tRNA (guanine(46)-N(7))-methyltransferase</fullName>
    </alternativeName>
    <alternativeName>
        <fullName evidence="9">tRNA(m7G46)-methyltransferase</fullName>
    </alternativeName>
</protein>